<dbReference type="AlphaFoldDB" id="A0A1A8XNV7"/>
<feature type="region of interest" description="Disordered" evidence="3">
    <location>
        <begin position="386"/>
        <end position="407"/>
    </location>
</feature>
<dbReference type="Gene3D" id="3.30.420.40">
    <property type="match status" value="2"/>
</dbReference>
<evidence type="ECO:0000256" key="1">
    <source>
        <dbReference type="ARBA" id="ARBA00022741"/>
    </source>
</evidence>
<dbReference type="Pfam" id="PF00012">
    <property type="entry name" value="HSP70"/>
    <property type="match status" value="1"/>
</dbReference>
<dbReference type="EMBL" id="FLQX01000107">
    <property type="protein sequence ID" value="SBT06326.1"/>
    <property type="molecule type" value="Genomic_DNA"/>
</dbReference>
<protein>
    <submittedName>
        <fullName evidence="4">DnaK-related protein</fullName>
    </submittedName>
</protein>
<dbReference type="InterPro" id="IPR021030">
    <property type="entry name" value="DUF3731"/>
</dbReference>
<keyword evidence="5" id="KW-1185">Reference proteome</keyword>
<dbReference type="CDD" id="cd10170">
    <property type="entry name" value="ASKHA_NBD_HSP70"/>
    <property type="match status" value="1"/>
</dbReference>
<keyword evidence="1" id="KW-0547">Nucleotide-binding</keyword>
<dbReference type="PRINTS" id="PR00301">
    <property type="entry name" value="HEATSHOCK70"/>
</dbReference>
<keyword evidence="2" id="KW-0067">ATP-binding</keyword>
<dbReference type="RefSeq" id="WP_186407091.1">
    <property type="nucleotide sequence ID" value="NZ_FLQX01000107.1"/>
</dbReference>
<dbReference type="SUPFAM" id="SSF53067">
    <property type="entry name" value="Actin-like ATPase domain"/>
    <property type="match status" value="2"/>
</dbReference>
<accession>A0A1A8XNV7</accession>
<dbReference type="STRING" id="1860102.ACCAA_310067"/>
<evidence type="ECO:0000256" key="3">
    <source>
        <dbReference type="SAM" id="MobiDB-lite"/>
    </source>
</evidence>
<organism evidence="4 5">
    <name type="scientific">Candidatus Accumulibacter aalborgensis</name>
    <dbReference type="NCBI Taxonomy" id="1860102"/>
    <lineage>
        <taxon>Bacteria</taxon>
        <taxon>Pseudomonadati</taxon>
        <taxon>Pseudomonadota</taxon>
        <taxon>Betaproteobacteria</taxon>
        <taxon>Candidatus Accumulibacter</taxon>
    </lineage>
</organism>
<dbReference type="PANTHER" id="PTHR42749">
    <property type="entry name" value="CELL SHAPE-DETERMINING PROTEIN MREB"/>
    <property type="match status" value="1"/>
</dbReference>
<reference evidence="5" key="1">
    <citation type="submission" date="2016-06" db="EMBL/GenBank/DDBJ databases">
        <authorList>
            <person name="McIlroy S.J."/>
            <person name="Karst S.M."/>
            <person name="Albertsen M."/>
        </authorList>
    </citation>
    <scope>NUCLEOTIDE SEQUENCE [LARGE SCALE GENOMIC DNA]</scope>
</reference>
<proteinExistence type="predicted"/>
<dbReference type="GO" id="GO:0005524">
    <property type="term" value="F:ATP binding"/>
    <property type="evidence" value="ECO:0007669"/>
    <property type="project" value="UniProtKB-KW"/>
</dbReference>
<evidence type="ECO:0000313" key="5">
    <source>
        <dbReference type="Proteomes" id="UP000199169"/>
    </source>
</evidence>
<dbReference type="GO" id="GO:0140662">
    <property type="term" value="F:ATP-dependent protein folding chaperone"/>
    <property type="evidence" value="ECO:0007669"/>
    <property type="project" value="InterPro"/>
</dbReference>
<evidence type="ECO:0000313" key="4">
    <source>
        <dbReference type="EMBL" id="SBT06326.1"/>
    </source>
</evidence>
<dbReference type="InterPro" id="IPR013126">
    <property type="entry name" value="Hsp_70_fam"/>
</dbReference>
<dbReference type="Pfam" id="PF12531">
    <property type="entry name" value="DUF3731"/>
    <property type="match status" value="1"/>
</dbReference>
<sequence>MQKQYIVGIDLGTSNTVVAYAAPGKQQVELFEIEQLVGPGQVAARPLLPSVRYHPASGEISPGDLQLPWPAADGDEPVLTGRLALDLGSQVPGRLVASAKSWLSHASVDRTAAILPWGADDEIAKVSPVGASASYLAHVRAAWHYRFPKAPLEKQQVILTVPASFDEGARALTLAAARQAGLANLRLLEEPQAAFYDWLFRHQQDLTEELAATRLLLVCDVGGGTTDLTLIGVSMKDGEPELTRIGVGDHLMLGGDNMDLALAHLIESRLPSSEGRLSAARFSQLTARCRAAKEQLLSVGAPESLQLTLLGGGSRLIGGARTVELRRDEVRQVIVDGFLPRVAADEPIQQRRAAIVEFGLPYPADPAITRHVAAFLRRHAQASRRALAVESGEQSGPSEGNAEQPLPIPDTLLLNGGVFRAEALAERLRSTLGDWRGATLRVLHNDNPDVAVARGAVAYALVRQGHGRRIGGGSARSYFLVLEEAGQHRRGICILPRGTEEGHEVRLAEQTFSLRLGQPVRFHLASSVADTPYLAGEIADLADEEFVRLPPIATVVQAPADSSQREVRVQLISAMTEVGTLELHCVSVDDAARRWLLEFQLRGDEGDESEGGASAVSSTVLPPRFADAVRCIEHIFGARSPALDNAQMRREVRHLRGQLEHLLGKREDWDMPLLRALFDALMQRARRRRRSPEHERLWFNLAGYCLRPGLGYALDEWRIEQLCLLLGHGVEYVGESQNWSEWWTLWRRAAGGLPAATQDELLAELLPALQSEAAKTRSRLAAAMAGSHDDMLRLVASLERLSVERKVEVGDWLLGRLRKASEKTLGWWALGRIGARQSLYGSAHQVVPPEVACRWLEALLAVDWKKVEPAAFAATQIARLTGDRSRDLPDAKRRSVLARLTASNASATWIEQVTTVVELDKADQRRAFGESLPAGLRLVPADRIG</sequence>
<dbReference type="PANTHER" id="PTHR42749:SF1">
    <property type="entry name" value="CELL SHAPE-DETERMINING PROTEIN MREB"/>
    <property type="match status" value="1"/>
</dbReference>
<dbReference type="Proteomes" id="UP000199169">
    <property type="component" value="Unassembled WGS sequence"/>
</dbReference>
<gene>
    <name evidence="4" type="ORF">ACCAA_310067</name>
</gene>
<dbReference type="InterPro" id="IPR043129">
    <property type="entry name" value="ATPase_NBD"/>
</dbReference>
<evidence type="ECO:0000256" key="2">
    <source>
        <dbReference type="ARBA" id="ARBA00022840"/>
    </source>
</evidence>
<name>A0A1A8XNV7_9PROT</name>
<dbReference type="Gene3D" id="3.90.640.10">
    <property type="entry name" value="Actin, Chain A, domain 4"/>
    <property type="match status" value="1"/>
</dbReference>